<keyword evidence="2" id="KW-1185">Reference proteome</keyword>
<sequence>MVEGPSQETDRAEKLKQWIHQQDEEIKARYREEIEIEPSPILLAGVVRSRCRAIRASYSLCRAAHASCVYK</sequence>
<reference evidence="1 2" key="1">
    <citation type="submission" date="2021-06" db="EMBL/GenBank/DDBJ databases">
        <authorList>
            <person name="Palmer J.M."/>
        </authorList>
    </citation>
    <scope>NUCLEOTIDE SEQUENCE [LARGE SCALE GENOMIC DNA]</scope>
    <source>
        <strain evidence="1 2">CL_MEX2019</strain>
        <tissue evidence="1">Muscle</tissue>
    </source>
</reference>
<comment type="caution">
    <text evidence="1">The sequence shown here is derived from an EMBL/GenBank/DDBJ whole genome shotgun (WGS) entry which is preliminary data.</text>
</comment>
<proteinExistence type="predicted"/>
<gene>
    <name evidence="1" type="ORF">CHARACLAT_027676</name>
</gene>
<evidence type="ECO:0000313" key="1">
    <source>
        <dbReference type="EMBL" id="MED6295076.1"/>
    </source>
</evidence>
<name>A0ABU7F720_9TELE</name>
<dbReference type="Proteomes" id="UP001352852">
    <property type="component" value="Unassembled WGS sequence"/>
</dbReference>
<evidence type="ECO:0000313" key="2">
    <source>
        <dbReference type="Proteomes" id="UP001352852"/>
    </source>
</evidence>
<protein>
    <submittedName>
        <fullName evidence="1">Uncharacterized protein</fullName>
    </submittedName>
</protein>
<accession>A0ABU7F720</accession>
<organism evidence="1 2">
    <name type="scientific">Characodon lateralis</name>
    <dbReference type="NCBI Taxonomy" id="208331"/>
    <lineage>
        <taxon>Eukaryota</taxon>
        <taxon>Metazoa</taxon>
        <taxon>Chordata</taxon>
        <taxon>Craniata</taxon>
        <taxon>Vertebrata</taxon>
        <taxon>Euteleostomi</taxon>
        <taxon>Actinopterygii</taxon>
        <taxon>Neopterygii</taxon>
        <taxon>Teleostei</taxon>
        <taxon>Neoteleostei</taxon>
        <taxon>Acanthomorphata</taxon>
        <taxon>Ovalentaria</taxon>
        <taxon>Atherinomorphae</taxon>
        <taxon>Cyprinodontiformes</taxon>
        <taxon>Goodeidae</taxon>
        <taxon>Characodon</taxon>
    </lineage>
</organism>
<dbReference type="EMBL" id="JAHUTJ010077311">
    <property type="protein sequence ID" value="MED6295076.1"/>
    <property type="molecule type" value="Genomic_DNA"/>
</dbReference>